<dbReference type="GO" id="GO:0019239">
    <property type="term" value="F:deaminase activity"/>
    <property type="evidence" value="ECO:0007669"/>
    <property type="project" value="TreeGrafter"/>
</dbReference>
<dbReference type="Gene3D" id="3.30.1330.40">
    <property type="entry name" value="RutC-like"/>
    <property type="match status" value="1"/>
</dbReference>
<gene>
    <name evidence="2" type="ORF">LJ207_08225</name>
</gene>
<dbReference type="CDD" id="cd00448">
    <property type="entry name" value="YjgF_YER057c_UK114_family"/>
    <property type="match status" value="1"/>
</dbReference>
<dbReference type="RefSeq" id="WP_229345932.1">
    <property type="nucleotide sequence ID" value="NZ_JAJFAT010000010.1"/>
</dbReference>
<sequence length="125" mass="13835">MKKQIKSKKAPAAIGAYSQAIKKGDLIFSSGQIPIDPNTSEMVEDDIEKQTIQVLENLKHVLEAAGSNFDKIVKATIFLSDLNNFAQVNEIYEQYFEGVYPARSCVEVAKLPKNSLIEVEVIAFA</sequence>
<dbReference type="NCBIfam" id="TIGR00004">
    <property type="entry name" value="Rid family detoxifying hydrolase"/>
    <property type="match status" value="1"/>
</dbReference>
<name>A0AAW4X0I1_9FIRM</name>
<dbReference type="PANTHER" id="PTHR11803:SF39">
    <property type="entry name" value="2-IMINOBUTANOATE_2-IMINOPROPANOATE DEAMINASE"/>
    <property type="match status" value="1"/>
</dbReference>
<dbReference type="InterPro" id="IPR035959">
    <property type="entry name" value="RutC-like_sf"/>
</dbReference>
<dbReference type="PANTHER" id="PTHR11803">
    <property type="entry name" value="2-IMINOBUTANOATE/2-IMINOPROPANOATE DEAMINASE RIDA"/>
    <property type="match status" value="1"/>
</dbReference>
<proteinExistence type="inferred from homology"/>
<evidence type="ECO:0000256" key="1">
    <source>
        <dbReference type="ARBA" id="ARBA00010552"/>
    </source>
</evidence>
<keyword evidence="3" id="KW-1185">Reference proteome</keyword>
<dbReference type="EMBL" id="JAJFAT010000010">
    <property type="protein sequence ID" value="MCC3145307.1"/>
    <property type="molecule type" value="Genomic_DNA"/>
</dbReference>
<accession>A0AAW4X0I1</accession>
<dbReference type="Proteomes" id="UP001199296">
    <property type="component" value="Unassembled WGS sequence"/>
</dbReference>
<organism evidence="2 3">
    <name type="scientific">Halanaerobium polyolivorans</name>
    <dbReference type="NCBI Taxonomy" id="2886943"/>
    <lineage>
        <taxon>Bacteria</taxon>
        <taxon>Bacillati</taxon>
        <taxon>Bacillota</taxon>
        <taxon>Clostridia</taxon>
        <taxon>Halanaerobiales</taxon>
        <taxon>Halanaerobiaceae</taxon>
        <taxon>Halanaerobium</taxon>
    </lineage>
</organism>
<reference evidence="2 3" key="1">
    <citation type="submission" date="2021-10" db="EMBL/GenBank/DDBJ databases">
        <authorList>
            <person name="Grouzdev D.S."/>
            <person name="Pantiukh K.S."/>
            <person name="Krutkina M.S."/>
        </authorList>
    </citation>
    <scope>NUCLEOTIDE SEQUENCE [LARGE SCALE GENOMIC DNA]</scope>
    <source>
        <strain evidence="2 3">Z-7514</strain>
    </source>
</reference>
<dbReference type="SUPFAM" id="SSF55298">
    <property type="entry name" value="YjgF-like"/>
    <property type="match status" value="1"/>
</dbReference>
<dbReference type="InterPro" id="IPR006175">
    <property type="entry name" value="YjgF/YER057c/UK114"/>
</dbReference>
<dbReference type="InterPro" id="IPR006056">
    <property type="entry name" value="RidA"/>
</dbReference>
<dbReference type="FunFam" id="3.30.1330.40:FF:000001">
    <property type="entry name" value="L-PSP family endoribonuclease"/>
    <property type="match status" value="1"/>
</dbReference>
<dbReference type="GO" id="GO:0005829">
    <property type="term" value="C:cytosol"/>
    <property type="evidence" value="ECO:0007669"/>
    <property type="project" value="TreeGrafter"/>
</dbReference>
<evidence type="ECO:0000313" key="2">
    <source>
        <dbReference type="EMBL" id="MCC3145307.1"/>
    </source>
</evidence>
<dbReference type="Pfam" id="PF01042">
    <property type="entry name" value="Ribonuc_L-PSP"/>
    <property type="match status" value="1"/>
</dbReference>
<comment type="caution">
    <text evidence="2">The sequence shown here is derived from an EMBL/GenBank/DDBJ whole genome shotgun (WGS) entry which is preliminary data.</text>
</comment>
<comment type="similarity">
    <text evidence="1">Belongs to the RutC family.</text>
</comment>
<dbReference type="AlphaFoldDB" id="A0AAW4X0I1"/>
<protein>
    <submittedName>
        <fullName evidence="2">RidA family protein</fullName>
    </submittedName>
</protein>
<evidence type="ECO:0000313" key="3">
    <source>
        <dbReference type="Proteomes" id="UP001199296"/>
    </source>
</evidence>